<dbReference type="SUPFAM" id="SSF51445">
    <property type="entry name" value="(Trans)glycosidases"/>
    <property type="match status" value="1"/>
</dbReference>
<proteinExistence type="inferred from homology"/>
<dbReference type="Gene3D" id="3.20.20.80">
    <property type="entry name" value="Glycosidases"/>
    <property type="match status" value="1"/>
</dbReference>
<dbReference type="Proteomes" id="UP001596074">
    <property type="component" value="Unassembled WGS sequence"/>
</dbReference>
<evidence type="ECO:0000256" key="4">
    <source>
        <dbReference type="RuleBase" id="RU003690"/>
    </source>
</evidence>
<evidence type="ECO:0000313" key="6">
    <source>
        <dbReference type="Proteomes" id="UP001596074"/>
    </source>
</evidence>
<name>A0ABW1AC04_9ACTN</name>
<dbReference type="RefSeq" id="WP_378288261.1">
    <property type="nucleotide sequence ID" value="NZ_JBHSON010000085.1"/>
</dbReference>
<dbReference type="PRINTS" id="PR00131">
    <property type="entry name" value="GLHYDRLASE1"/>
</dbReference>
<evidence type="ECO:0000313" key="5">
    <source>
        <dbReference type="EMBL" id="MFC5752301.1"/>
    </source>
</evidence>
<dbReference type="InterPro" id="IPR033132">
    <property type="entry name" value="GH_1_N_CS"/>
</dbReference>
<keyword evidence="6" id="KW-1185">Reference proteome</keyword>
<dbReference type="InterPro" id="IPR001360">
    <property type="entry name" value="Glyco_hydro_1"/>
</dbReference>
<dbReference type="InterPro" id="IPR017853">
    <property type="entry name" value="GH"/>
</dbReference>
<evidence type="ECO:0000256" key="1">
    <source>
        <dbReference type="ARBA" id="ARBA00010838"/>
    </source>
</evidence>
<accession>A0ABW1AC04</accession>
<dbReference type="PROSITE" id="PS00653">
    <property type="entry name" value="GLYCOSYL_HYDROL_F1_2"/>
    <property type="match status" value="1"/>
</dbReference>
<dbReference type="EC" id="3.2.1.-" evidence="5"/>
<organism evidence="5 6">
    <name type="scientific">Actinomadura rugatobispora</name>
    <dbReference type="NCBI Taxonomy" id="1994"/>
    <lineage>
        <taxon>Bacteria</taxon>
        <taxon>Bacillati</taxon>
        <taxon>Actinomycetota</taxon>
        <taxon>Actinomycetes</taxon>
        <taxon>Streptosporangiales</taxon>
        <taxon>Thermomonosporaceae</taxon>
        <taxon>Actinomadura</taxon>
    </lineage>
</organism>
<gene>
    <name evidence="5" type="ORF">ACFPZN_42385</name>
</gene>
<protein>
    <submittedName>
        <fullName evidence="5">Glycoside hydrolase family 1 protein</fullName>
        <ecNumber evidence="5">3.2.1.-</ecNumber>
    </submittedName>
</protein>
<keyword evidence="2 5" id="KW-0378">Hydrolase</keyword>
<evidence type="ECO:0000256" key="3">
    <source>
        <dbReference type="ARBA" id="ARBA00023295"/>
    </source>
</evidence>
<comment type="similarity">
    <text evidence="1 4">Belongs to the glycosyl hydrolase 1 family.</text>
</comment>
<reference evidence="6" key="1">
    <citation type="journal article" date="2019" name="Int. J. Syst. Evol. Microbiol.">
        <title>The Global Catalogue of Microorganisms (GCM) 10K type strain sequencing project: providing services to taxonomists for standard genome sequencing and annotation.</title>
        <authorList>
            <consortium name="The Broad Institute Genomics Platform"/>
            <consortium name="The Broad Institute Genome Sequencing Center for Infectious Disease"/>
            <person name="Wu L."/>
            <person name="Ma J."/>
        </authorList>
    </citation>
    <scope>NUCLEOTIDE SEQUENCE [LARGE SCALE GENOMIC DNA]</scope>
    <source>
        <strain evidence="6">KCTC 42087</strain>
    </source>
</reference>
<evidence type="ECO:0000256" key="2">
    <source>
        <dbReference type="ARBA" id="ARBA00022801"/>
    </source>
</evidence>
<dbReference type="GO" id="GO:0016798">
    <property type="term" value="F:hydrolase activity, acting on glycosyl bonds"/>
    <property type="evidence" value="ECO:0007669"/>
    <property type="project" value="UniProtKB-KW"/>
</dbReference>
<dbReference type="PANTHER" id="PTHR10353">
    <property type="entry name" value="GLYCOSYL HYDROLASE"/>
    <property type="match status" value="1"/>
</dbReference>
<keyword evidence="3 5" id="KW-0326">Glycosidase</keyword>
<dbReference type="Pfam" id="PF00232">
    <property type="entry name" value="Glyco_hydro_1"/>
    <property type="match status" value="1"/>
</dbReference>
<comment type="caution">
    <text evidence="5">The sequence shown here is derived from an EMBL/GenBank/DDBJ whole genome shotgun (WGS) entry which is preliminary data.</text>
</comment>
<dbReference type="EMBL" id="JBHSON010000085">
    <property type="protein sequence ID" value="MFC5752301.1"/>
    <property type="molecule type" value="Genomic_DNA"/>
</dbReference>
<dbReference type="PANTHER" id="PTHR10353:SF36">
    <property type="entry name" value="LP05116P"/>
    <property type="match status" value="1"/>
</dbReference>
<sequence>MNVSHVVSGRSRQERTVQEPTIDALPRFPGGFLWGTATSAYQIEGAVAEDGRGTSVWDAFCAAPGRIKNGDTGAIACDHYHRWPEDLALMAGLGVNAYRFSVAWPRIQPEGRGAANATGLDFYDRLVDALAERGIAPALTLYHWDLPQALQDDGGWMNRDTAHRFAEYAALVADRLGDRVPTWITLNEPFVHMTEGYGLGTHAPGEALLLDALPAAHHLLLGHGLAVPALRERTSGQIAITNNYSPVWAATGSSADRAAATAFDALQNRLFTDPVLLGRLPDLTAFGIGDPPFVRDGDLRTVSAPIDRLGVNYYSPTMVAAPHTAPAPSGPSGASVLGEVGDRLDGAGLPFQDTPIEGYPSTAFGWPVVPDGLREMLVALRDRYGDALPPILVTENGCSARDEPGRPDLERIEYLDGHLRALHRAVEAGVDVRGYFVWSLLDNFEWAEGYDQRFGLVHVDFTTWERTPKASYHWFRRQLEAQRRPAR</sequence>